<keyword evidence="1" id="KW-1133">Transmembrane helix</keyword>
<feature type="transmembrane region" description="Helical" evidence="1">
    <location>
        <begin position="244"/>
        <end position="266"/>
    </location>
</feature>
<feature type="transmembrane region" description="Helical" evidence="1">
    <location>
        <begin position="106"/>
        <end position="133"/>
    </location>
</feature>
<keyword evidence="1" id="KW-0812">Transmembrane</keyword>
<evidence type="ECO:0000256" key="1">
    <source>
        <dbReference type="SAM" id="Phobius"/>
    </source>
</evidence>
<dbReference type="Proteomes" id="UP000481872">
    <property type="component" value="Unassembled WGS sequence"/>
</dbReference>
<name>A0A6M0GZD8_9CLOT</name>
<organism evidence="2 3">
    <name type="scientific">Clostridium senegalense</name>
    <dbReference type="NCBI Taxonomy" id="1465809"/>
    <lineage>
        <taxon>Bacteria</taxon>
        <taxon>Bacillati</taxon>
        <taxon>Bacillota</taxon>
        <taxon>Clostridia</taxon>
        <taxon>Eubacteriales</taxon>
        <taxon>Clostridiaceae</taxon>
        <taxon>Clostridium</taxon>
    </lineage>
</organism>
<feature type="transmembrane region" description="Helical" evidence="1">
    <location>
        <begin position="65"/>
        <end position="85"/>
    </location>
</feature>
<evidence type="ECO:0000313" key="2">
    <source>
        <dbReference type="EMBL" id="NEU03689.1"/>
    </source>
</evidence>
<keyword evidence="1" id="KW-0472">Membrane</keyword>
<gene>
    <name evidence="2" type="ORF">G3M99_02225</name>
</gene>
<dbReference type="Pfam" id="PF12730">
    <property type="entry name" value="ABC2_membrane_4"/>
    <property type="match status" value="1"/>
</dbReference>
<dbReference type="AlphaFoldDB" id="A0A6M0GZD8"/>
<keyword evidence="3" id="KW-1185">Reference proteome</keyword>
<dbReference type="RefSeq" id="WP_199868998.1">
    <property type="nucleotide sequence ID" value="NZ_JAAGPU010000002.1"/>
</dbReference>
<evidence type="ECO:0000313" key="3">
    <source>
        <dbReference type="Proteomes" id="UP000481872"/>
    </source>
</evidence>
<dbReference type="PANTHER" id="PTHR37305:SF1">
    <property type="entry name" value="MEMBRANE PROTEIN"/>
    <property type="match status" value="1"/>
</dbReference>
<protein>
    <submittedName>
        <fullName evidence="2">ABC transporter permease subunit</fullName>
    </submittedName>
</protein>
<sequence>MKNLFISEWQKLWRRKVTWILFITTVLNLIYFIKSSIKNNIGIKPDNIKYISALNFPSSLLKNQIVSIFDIMVIIFIVMAVTNEYRTGQLRMVMTRNICFDEIFKAKYLVIVSTMFLFLTVNFLLSTFLGYLALPHENVKFPYCLRTFTISESISYNIKYYIVTCIVLAAFISVIMCISVISKTAIEAVTLSLIFMFISVMLPELSLIFTSKGSSIYEILNSSCLTRIQYLGIDHLLSKSQKGIGIMITSIAFHGIVFYLIGLSSFNDRDYYI</sequence>
<feature type="transmembrane region" description="Helical" evidence="1">
    <location>
        <begin position="160"/>
        <end position="181"/>
    </location>
</feature>
<feature type="transmembrane region" description="Helical" evidence="1">
    <location>
        <begin position="188"/>
        <end position="209"/>
    </location>
</feature>
<proteinExistence type="predicted"/>
<dbReference type="EMBL" id="JAAGPU010000002">
    <property type="protein sequence ID" value="NEU03689.1"/>
    <property type="molecule type" value="Genomic_DNA"/>
</dbReference>
<reference evidence="2 3" key="1">
    <citation type="submission" date="2020-02" db="EMBL/GenBank/DDBJ databases">
        <title>Genome assembly of a novel Clostridium senegalense strain.</title>
        <authorList>
            <person name="Gupta T.B."/>
            <person name="Jauregui R."/>
            <person name="Maclean P."/>
            <person name="Nawarathana A."/>
            <person name="Brightwell G."/>
        </authorList>
    </citation>
    <scope>NUCLEOTIDE SEQUENCE [LARGE SCALE GENOMIC DNA]</scope>
    <source>
        <strain evidence="2 3">AGRFS4</strain>
    </source>
</reference>
<comment type="caution">
    <text evidence="2">The sequence shown here is derived from an EMBL/GenBank/DDBJ whole genome shotgun (WGS) entry which is preliminary data.</text>
</comment>
<dbReference type="PANTHER" id="PTHR37305">
    <property type="entry name" value="INTEGRAL MEMBRANE PROTEIN-RELATED"/>
    <property type="match status" value="1"/>
</dbReference>
<accession>A0A6M0GZD8</accession>
<feature type="transmembrane region" description="Helical" evidence="1">
    <location>
        <begin position="12"/>
        <end position="33"/>
    </location>
</feature>